<evidence type="ECO:0000313" key="3">
    <source>
        <dbReference type="EMBL" id="KAG8450467.1"/>
    </source>
</evidence>
<dbReference type="InterPro" id="IPR036291">
    <property type="entry name" value="NAD(P)-bd_dom_sf"/>
</dbReference>
<dbReference type="Pfam" id="PF00106">
    <property type="entry name" value="adh_short"/>
    <property type="match status" value="1"/>
</dbReference>
<dbReference type="PANTHER" id="PTHR43157:SF44">
    <property type="entry name" value="DEHYDROGENASE_REDUCTASE SDR FAMILY MEMBER 13"/>
    <property type="match status" value="1"/>
</dbReference>
<evidence type="ECO:0000313" key="4">
    <source>
        <dbReference type="Proteomes" id="UP000812440"/>
    </source>
</evidence>
<dbReference type="Proteomes" id="UP000812440">
    <property type="component" value="Chromosome 2"/>
</dbReference>
<dbReference type="Gene3D" id="3.40.50.720">
    <property type="entry name" value="NAD(P)-binding Rossmann-like Domain"/>
    <property type="match status" value="1"/>
</dbReference>
<dbReference type="OrthoDB" id="191139at2759"/>
<comment type="similarity">
    <text evidence="1">Belongs to the short-chain dehydrogenases/reductases (SDR) family.</text>
</comment>
<keyword evidence="4" id="KW-1185">Reference proteome</keyword>
<name>A0A8T2K508_9PIPI</name>
<protein>
    <submittedName>
        <fullName evidence="3">Uncharacterized protein</fullName>
    </submittedName>
</protein>
<dbReference type="PRINTS" id="PR00081">
    <property type="entry name" value="GDHRDH"/>
</dbReference>
<dbReference type="InterPro" id="IPR002347">
    <property type="entry name" value="SDR_fam"/>
</dbReference>
<comment type="caution">
    <text evidence="3">The sequence shown here is derived from an EMBL/GenBank/DDBJ whole genome shotgun (WGS) entry which is preliminary data.</text>
</comment>
<organism evidence="3 4">
    <name type="scientific">Hymenochirus boettgeri</name>
    <name type="common">Congo dwarf clawed frog</name>
    <dbReference type="NCBI Taxonomy" id="247094"/>
    <lineage>
        <taxon>Eukaryota</taxon>
        <taxon>Metazoa</taxon>
        <taxon>Chordata</taxon>
        <taxon>Craniata</taxon>
        <taxon>Vertebrata</taxon>
        <taxon>Euteleostomi</taxon>
        <taxon>Amphibia</taxon>
        <taxon>Batrachia</taxon>
        <taxon>Anura</taxon>
        <taxon>Pipoidea</taxon>
        <taxon>Pipidae</taxon>
        <taxon>Pipinae</taxon>
        <taxon>Hymenochirus</taxon>
    </lineage>
</organism>
<keyword evidence="2" id="KW-0560">Oxidoreductase</keyword>
<sequence>MVPLLCGVIVGAYILIYYNFIRGKQCKSDASLKGKTVIVTGANIGIGRMTALDMARRGARVILACRVKETGEAAAYDIRNLSGNNQVLFMKLDLASLDSVRSFCKAFLSAEPRLDILINNAGYHGAGKTEEGYNKVFGVNHLGHFLLTCLLLDRLKQSTPSRIVVLASYAHNWGNIDFNKISSPAESISDTLQSYSDSKLCNILFARELANRLQGTGVTCYSVHPGIVYTSIGRNMPSWIKALVITFGWLFLRTSRDGAQTSIYCAVQEGIEMYSGRYFDNCQVREVQPQARDDAVAKKLWEASERMTGLAS</sequence>
<reference evidence="3" key="1">
    <citation type="thesis" date="2020" institute="ProQuest LLC" country="789 East Eisenhower Parkway, Ann Arbor, MI, USA">
        <title>Comparative Genomics and Chromosome Evolution.</title>
        <authorList>
            <person name="Mudd A.B."/>
        </authorList>
    </citation>
    <scope>NUCLEOTIDE SEQUENCE</scope>
    <source>
        <strain evidence="3">Female2</strain>
        <tissue evidence="3">Blood</tissue>
    </source>
</reference>
<dbReference type="SUPFAM" id="SSF51735">
    <property type="entry name" value="NAD(P)-binding Rossmann-fold domains"/>
    <property type="match status" value="1"/>
</dbReference>
<gene>
    <name evidence="3" type="ORF">GDO86_002938</name>
</gene>
<dbReference type="PANTHER" id="PTHR43157">
    <property type="entry name" value="PHOSPHATIDYLINOSITOL-GLYCAN BIOSYNTHESIS CLASS F PROTEIN-RELATED"/>
    <property type="match status" value="1"/>
</dbReference>
<evidence type="ECO:0000256" key="2">
    <source>
        <dbReference type="ARBA" id="ARBA00023002"/>
    </source>
</evidence>
<proteinExistence type="inferred from homology"/>
<dbReference type="AlphaFoldDB" id="A0A8T2K508"/>
<dbReference type="EMBL" id="JAACNH010000002">
    <property type="protein sequence ID" value="KAG8450467.1"/>
    <property type="molecule type" value="Genomic_DNA"/>
</dbReference>
<accession>A0A8T2K508</accession>
<dbReference type="GO" id="GO:0016491">
    <property type="term" value="F:oxidoreductase activity"/>
    <property type="evidence" value="ECO:0007669"/>
    <property type="project" value="UniProtKB-KW"/>
</dbReference>
<evidence type="ECO:0000256" key="1">
    <source>
        <dbReference type="ARBA" id="ARBA00006484"/>
    </source>
</evidence>